<name>A0A2W5Z711_9BACT</name>
<comment type="caution">
    <text evidence="1">The sequence shown here is derived from an EMBL/GenBank/DDBJ whole genome shotgun (WGS) entry which is preliminary data.</text>
</comment>
<sequence length="62" mass="6992">MEPDPFDKEVEAILRDPEVIADLDEQHASLERGDLKSYTNDEVRDRLRTLGVPLLDDPNAGT</sequence>
<dbReference type="AlphaFoldDB" id="A0A2W5Z711"/>
<dbReference type="Proteomes" id="UP000248724">
    <property type="component" value="Unassembled WGS sequence"/>
</dbReference>
<dbReference type="EMBL" id="QHBU01000252">
    <property type="protein sequence ID" value="PZR78645.1"/>
    <property type="molecule type" value="Genomic_DNA"/>
</dbReference>
<gene>
    <name evidence="1" type="ORF">DLM65_12350</name>
</gene>
<proteinExistence type="predicted"/>
<evidence type="ECO:0000313" key="2">
    <source>
        <dbReference type="Proteomes" id="UP000248724"/>
    </source>
</evidence>
<organism evidence="1 2">
    <name type="scientific">Candidatus Aeolococcus gillhamiae</name>
    <dbReference type="NCBI Taxonomy" id="3127015"/>
    <lineage>
        <taxon>Bacteria</taxon>
        <taxon>Bacillati</taxon>
        <taxon>Candidatus Dormiibacterota</taxon>
        <taxon>Candidatus Dormibacteria</taxon>
        <taxon>Candidatus Aeolococcales</taxon>
        <taxon>Candidatus Aeolococcaceae</taxon>
        <taxon>Candidatus Aeolococcus</taxon>
    </lineage>
</organism>
<reference evidence="1 2" key="1">
    <citation type="journal article" date="2017" name="Nature">
        <title>Atmospheric trace gases support primary production in Antarctic desert surface soil.</title>
        <authorList>
            <person name="Ji M."/>
            <person name="Greening C."/>
            <person name="Vanwonterghem I."/>
            <person name="Carere C.R."/>
            <person name="Bay S.K."/>
            <person name="Steen J.A."/>
            <person name="Montgomery K."/>
            <person name="Lines T."/>
            <person name="Beardall J."/>
            <person name="van Dorst J."/>
            <person name="Snape I."/>
            <person name="Stott M.B."/>
            <person name="Hugenholtz P."/>
            <person name="Ferrari B.C."/>
        </authorList>
    </citation>
    <scope>NUCLEOTIDE SEQUENCE [LARGE SCALE GENOMIC DNA]</scope>
    <source>
        <strain evidence="1">RRmetagenome_bin12</strain>
    </source>
</reference>
<accession>A0A2W5Z711</accession>
<protein>
    <submittedName>
        <fullName evidence="1">Uncharacterized protein</fullName>
    </submittedName>
</protein>
<evidence type="ECO:0000313" key="1">
    <source>
        <dbReference type="EMBL" id="PZR78645.1"/>
    </source>
</evidence>